<evidence type="ECO:0000313" key="8">
    <source>
        <dbReference type="Proteomes" id="UP000273001"/>
    </source>
</evidence>
<reference evidence="7 8" key="1">
    <citation type="submission" date="2018-09" db="EMBL/GenBank/DDBJ databases">
        <authorList>
            <person name="Li J."/>
        </authorList>
    </citation>
    <scope>NUCLEOTIDE SEQUENCE [LARGE SCALE GENOMIC DNA]</scope>
    <source>
        <strain evidence="7 8">2129</strain>
    </source>
</reference>
<dbReference type="Pfam" id="PF24857">
    <property type="entry name" value="THR4_C"/>
    <property type="match status" value="1"/>
</dbReference>
<evidence type="ECO:0000313" key="7">
    <source>
        <dbReference type="EMBL" id="AYD90677.1"/>
    </source>
</evidence>
<evidence type="ECO:0000256" key="1">
    <source>
        <dbReference type="ARBA" id="ARBA00001933"/>
    </source>
</evidence>
<evidence type="ECO:0000256" key="2">
    <source>
        <dbReference type="ARBA" id="ARBA00005517"/>
    </source>
</evidence>
<sequence length="481" mass="52433">MHYISTRGGMRPARFTEVLLSGLAPDGGLVVPLALPSLSADCLEAWRCLDYAALASKVIGLFATDVPEADLQTMTAVAYGPQRFPAPVVPVRDHSAVVAGLHLVGLSEGPTMAFKDLAMQFLGQAVPYVLDKQGQVLNILGATSGDTGSAAEHAFRGQDAVNVFMLSPAGRMSPVQRAQMYSLHDPNIHNIAVEGVFDDCQDLVKTLSNDIAFKERYSLGAVNSINIGRIVAQAVYYVWAWLRVTDRVEERRRSDFQVDVCVPSGNFGNVYAGHIVRSMGLPIRRLIVATNENNVLEEFFSTGIYTPRSAEATLATSSPSMDISKASNLERFLWSLLGPERFSRAWRELEDCGSLDLSDQVERIREEFGFIAMSSSHAKRLETIRFMSSHGVTVDPHTADGITTALNLMEPSFPTLVLETARPEKFLGTVGEALGFPQPIPNTVSKLLALPQRKTTITADEQELRTIIATNAVTANSSTFQ</sequence>
<dbReference type="Pfam" id="PF14821">
    <property type="entry name" value="Thr_synth_N"/>
    <property type="match status" value="1"/>
</dbReference>
<dbReference type="CDD" id="cd01560">
    <property type="entry name" value="Thr-synth_2"/>
    <property type="match status" value="1"/>
</dbReference>
<dbReference type="PANTHER" id="PTHR42690:SF1">
    <property type="entry name" value="THREONINE SYNTHASE-LIKE 2"/>
    <property type="match status" value="1"/>
</dbReference>
<feature type="domain" description="Threonine synthase N-terminal" evidence="6">
    <location>
        <begin position="2"/>
        <end position="79"/>
    </location>
</feature>
<dbReference type="Gene3D" id="3.90.1380.10">
    <property type="entry name" value="Threonine synthase, N-terminal domain"/>
    <property type="match status" value="1"/>
</dbReference>
<dbReference type="SUPFAM" id="SSF53686">
    <property type="entry name" value="Tryptophan synthase beta subunit-like PLP-dependent enzymes"/>
    <property type="match status" value="1"/>
</dbReference>
<comment type="similarity">
    <text evidence="2">Belongs to the threonine synthase family.</text>
</comment>
<comment type="cofactor">
    <cofactor evidence="1">
        <name>pyridoxal 5'-phosphate</name>
        <dbReference type="ChEBI" id="CHEBI:597326"/>
    </cofactor>
</comment>
<organism evidence="7 8">
    <name type="scientific">Actinomyces lilanjuaniae</name>
    <dbReference type="NCBI Taxonomy" id="2321394"/>
    <lineage>
        <taxon>Bacteria</taxon>
        <taxon>Bacillati</taxon>
        <taxon>Actinomycetota</taxon>
        <taxon>Actinomycetes</taxon>
        <taxon>Actinomycetales</taxon>
        <taxon>Actinomycetaceae</taxon>
        <taxon>Actinomyces</taxon>
    </lineage>
</organism>
<keyword evidence="8" id="KW-1185">Reference proteome</keyword>
<protein>
    <recommendedName>
        <fullName evidence="5">Threonine synthase</fullName>
        <ecNumber evidence="5">4.2.3.1</ecNumber>
    </recommendedName>
</protein>
<dbReference type="EMBL" id="CP032514">
    <property type="protein sequence ID" value="AYD90677.1"/>
    <property type="molecule type" value="Genomic_DNA"/>
</dbReference>
<dbReference type="InterPro" id="IPR051166">
    <property type="entry name" value="Threonine_Synthase"/>
</dbReference>
<accession>A0ABN5PTP9</accession>
<dbReference type="InterPro" id="IPR036052">
    <property type="entry name" value="TrpB-like_PALP_sf"/>
</dbReference>
<dbReference type="Gene3D" id="3.40.50.1100">
    <property type="match status" value="2"/>
</dbReference>
<evidence type="ECO:0000259" key="6">
    <source>
        <dbReference type="Pfam" id="PF14821"/>
    </source>
</evidence>
<dbReference type="Proteomes" id="UP000273001">
    <property type="component" value="Chromosome"/>
</dbReference>
<dbReference type="InterPro" id="IPR029144">
    <property type="entry name" value="Thr_synth_N"/>
</dbReference>
<evidence type="ECO:0000256" key="3">
    <source>
        <dbReference type="ARBA" id="ARBA00022898"/>
    </source>
</evidence>
<dbReference type="InterPro" id="IPR004450">
    <property type="entry name" value="Thr_synthase-like"/>
</dbReference>
<dbReference type="EC" id="4.2.3.1" evidence="5"/>
<name>A0ABN5PTP9_9ACTO</name>
<keyword evidence="3" id="KW-0663">Pyridoxal phosphate</keyword>
<dbReference type="RefSeq" id="WP_119835375.1">
    <property type="nucleotide sequence ID" value="NZ_CP032514.1"/>
</dbReference>
<dbReference type="NCBIfam" id="TIGR00260">
    <property type="entry name" value="thrC"/>
    <property type="match status" value="1"/>
</dbReference>
<dbReference type="PANTHER" id="PTHR42690">
    <property type="entry name" value="THREONINE SYNTHASE FAMILY MEMBER"/>
    <property type="match status" value="1"/>
</dbReference>
<evidence type="ECO:0000256" key="5">
    <source>
        <dbReference type="NCBIfam" id="TIGR00260"/>
    </source>
</evidence>
<dbReference type="InterPro" id="IPR037158">
    <property type="entry name" value="Thr_synth_N_sf"/>
</dbReference>
<dbReference type="GO" id="GO:0004795">
    <property type="term" value="F:threonine synthase activity"/>
    <property type="evidence" value="ECO:0007669"/>
    <property type="project" value="UniProtKB-EC"/>
</dbReference>
<evidence type="ECO:0000256" key="4">
    <source>
        <dbReference type="ARBA" id="ARBA00023239"/>
    </source>
</evidence>
<keyword evidence="4 7" id="KW-0456">Lyase</keyword>
<proteinExistence type="inferred from homology"/>
<gene>
    <name evidence="7" type="ORF">D5R93_12910</name>
</gene>